<evidence type="ECO:0000259" key="1">
    <source>
        <dbReference type="Pfam" id="PF21784"/>
    </source>
</evidence>
<gene>
    <name evidence="2" type="ORF">DFP98_103184</name>
</gene>
<organism evidence="2 3">
    <name type="scientific">Cohnella phaseoli</name>
    <dbReference type="NCBI Taxonomy" id="456490"/>
    <lineage>
        <taxon>Bacteria</taxon>
        <taxon>Bacillati</taxon>
        <taxon>Bacillota</taxon>
        <taxon>Bacilli</taxon>
        <taxon>Bacillales</taxon>
        <taxon>Paenibacillaceae</taxon>
        <taxon>Cohnella</taxon>
    </lineage>
</organism>
<accession>A0A3D9KJ48</accession>
<proteinExistence type="predicted"/>
<dbReference type="InterPro" id="IPR048911">
    <property type="entry name" value="Bflower"/>
</dbReference>
<dbReference type="RefSeq" id="WP_181917496.1">
    <property type="nucleotide sequence ID" value="NZ_QRDZ01000003.1"/>
</dbReference>
<protein>
    <recommendedName>
        <fullName evidence="1">4-fold beta flower domain-containing protein</fullName>
    </recommendedName>
</protein>
<feature type="domain" description="4-fold beta flower" evidence="1">
    <location>
        <begin position="3"/>
        <end position="118"/>
    </location>
</feature>
<dbReference type="EMBL" id="QRDZ01000003">
    <property type="protein sequence ID" value="RED86330.1"/>
    <property type="molecule type" value="Genomic_DNA"/>
</dbReference>
<reference evidence="2 3" key="1">
    <citation type="submission" date="2018-07" db="EMBL/GenBank/DDBJ databases">
        <title>Genomic Encyclopedia of Type Strains, Phase III (KMG-III): the genomes of soil and plant-associated and newly described type strains.</title>
        <authorList>
            <person name="Whitman W."/>
        </authorList>
    </citation>
    <scope>NUCLEOTIDE SEQUENCE [LARGE SCALE GENOMIC DNA]</scope>
    <source>
        <strain evidence="2 3">CECT 7287</strain>
    </source>
</reference>
<evidence type="ECO:0000313" key="3">
    <source>
        <dbReference type="Proteomes" id="UP000256977"/>
    </source>
</evidence>
<evidence type="ECO:0000313" key="2">
    <source>
        <dbReference type="EMBL" id="RED86330.1"/>
    </source>
</evidence>
<comment type="caution">
    <text evidence="2">The sequence shown here is derived from an EMBL/GenBank/DDBJ whole genome shotgun (WGS) entry which is preliminary data.</text>
</comment>
<name>A0A3D9KJ48_9BACL</name>
<dbReference type="Pfam" id="PF21784">
    <property type="entry name" value="Bflower"/>
    <property type="match status" value="1"/>
</dbReference>
<keyword evidence="3" id="KW-1185">Reference proteome</keyword>
<sequence>MNEWYFDRYGQASFIVVENERFVSKYGRNLGWIHQSKQVFSLTGQPLGWLEKGVLRDRKGGIIAFARAASSWLPSIPGMSGEPAAPSIPGPPARPGFAGTIVDPGSGSWASVSIRDFFGADL</sequence>
<dbReference type="Proteomes" id="UP000256977">
    <property type="component" value="Unassembled WGS sequence"/>
</dbReference>
<dbReference type="AlphaFoldDB" id="A0A3D9KJ48"/>